<dbReference type="CDD" id="cd05040">
    <property type="entry name" value="PTKc_Ack_like"/>
    <property type="match status" value="1"/>
</dbReference>
<comment type="catalytic activity">
    <reaction evidence="8">
        <text>L-threonyl-[protein] + ATP = O-phospho-L-threonyl-[protein] + ADP + H(+)</text>
        <dbReference type="Rhea" id="RHEA:46608"/>
        <dbReference type="Rhea" id="RHEA-COMP:11060"/>
        <dbReference type="Rhea" id="RHEA-COMP:11605"/>
        <dbReference type="ChEBI" id="CHEBI:15378"/>
        <dbReference type="ChEBI" id="CHEBI:30013"/>
        <dbReference type="ChEBI" id="CHEBI:30616"/>
        <dbReference type="ChEBI" id="CHEBI:61977"/>
        <dbReference type="ChEBI" id="CHEBI:456216"/>
        <dbReference type="EC" id="2.7.11.1"/>
    </reaction>
</comment>
<feature type="domain" description="CRIB" evidence="14">
    <location>
        <begin position="475"/>
        <end position="489"/>
    </location>
</feature>
<feature type="region of interest" description="Disordered" evidence="11">
    <location>
        <begin position="633"/>
        <end position="659"/>
    </location>
</feature>
<feature type="region of interest" description="Disordered" evidence="11">
    <location>
        <begin position="1083"/>
        <end position="1136"/>
    </location>
</feature>
<dbReference type="Gene3D" id="3.30.200.20">
    <property type="entry name" value="Phosphorylase Kinase, domain 1"/>
    <property type="match status" value="1"/>
</dbReference>
<dbReference type="HOGENOM" id="CLU_001143_0_0_1"/>
<feature type="domain" description="SH3" evidence="12">
    <location>
        <begin position="386"/>
        <end position="447"/>
    </location>
</feature>
<keyword evidence="17" id="KW-1185">Reference proteome</keyword>
<gene>
    <name evidence="15" type="ORF">AND_004897</name>
</gene>
<dbReference type="FunCoup" id="W5JKS0">
    <property type="interactions" value="4"/>
</dbReference>
<feature type="compositionally biased region" description="Low complexity" evidence="11">
    <location>
        <begin position="721"/>
        <end position="737"/>
    </location>
</feature>
<dbReference type="GO" id="GO:0009792">
    <property type="term" value="P:embryo development ending in birth or egg hatching"/>
    <property type="evidence" value="ECO:0007669"/>
    <property type="project" value="UniProtKB-ARBA"/>
</dbReference>
<dbReference type="InterPro" id="IPR017441">
    <property type="entry name" value="Protein_kinase_ATP_BS"/>
</dbReference>
<dbReference type="Proteomes" id="UP000000673">
    <property type="component" value="Unassembled WGS sequence"/>
</dbReference>
<dbReference type="SUPFAM" id="SSF56112">
    <property type="entry name" value="Protein kinase-like (PK-like)"/>
    <property type="match status" value="1"/>
</dbReference>
<feature type="region of interest" description="Disordered" evidence="11">
    <location>
        <begin position="683"/>
        <end position="749"/>
    </location>
</feature>
<dbReference type="PROSITE" id="PS50011">
    <property type="entry name" value="PROTEIN_KINASE_DOM"/>
    <property type="match status" value="1"/>
</dbReference>
<dbReference type="Pfam" id="PF07714">
    <property type="entry name" value="PK_Tyr_Ser-Thr"/>
    <property type="match status" value="1"/>
</dbReference>
<evidence type="ECO:0000256" key="1">
    <source>
        <dbReference type="ARBA" id="ARBA00011903"/>
    </source>
</evidence>
<feature type="compositionally biased region" description="Basic and acidic residues" evidence="11">
    <location>
        <begin position="645"/>
        <end position="659"/>
    </location>
</feature>
<reference evidence="16" key="4">
    <citation type="submission" date="2015-06" db="UniProtKB">
        <authorList>
            <consortium name="EnsemblMetazoa"/>
        </authorList>
    </citation>
    <scope>IDENTIFICATION</scope>
</reference>
<dbReference type="Pfam" id="PF22931">
    <property type="entry name" value="SAM_TNK"/>
    <property type="match status" value="1"/>
</dbReference>
<evidence type="ECO:0000259" key="13">
    <source>
        <dbReference type="PROSITE" id="PS50011"/>
    </source>
</evidence>
<keyword evidence="7" id="KW-0829">Tyrosine-protein kinase</keyword>
<dbReference type="InterPro" id="IPR000095">
    <property type="entry name" value="CRIB_dom"/>
</dbReference>
<feature type="compositionally biased region" description="Basic and acidic residues" evidence="11">
    <location>
        <begin position="1879"/>
        <end position="1889"/>
    </location>
</feature>
<organism evidence="15">
    <name type="scientific">Anopheles darlingi</name>
    <name type="common">Mosquito</name>
    <dbReference type="NCBI Taxonomy" id="43151"/>
    <lineage>
        <taxon>Eukaryota</taxon>
        <taxon>Metazoa</taxon>
        <taxon>Ecdysozoa</taxon>
        <taxon>Arthropoda</taxon>
        <taxon>Hexapoda</taxon>
        <taxon>Insecta</taxon>
        <taxon>Pterygota</taxon>
        <taxon>Neoptera</taxon>
        <taxon>Endopterygota</taxon>
        <taxon>Diptera</taxon>
        <taxon>Nematocera</taxon>
        <taxon>Culicoidea</taxon>
        <taxon>Culicidae</taxon>
        <taxon>Anophelinae</taxon>
        <taxon>Anopheles</taxon>
    </lineage>
</organism>
<dbReference type="FunFam" id="1.10.510.10:FF:000521">
    <property type="entry name" value="Tyrosine-protein kinase pr2"/>
    <property type="match status" value="1"/>
</dbReference>
<dbReference type="VEuPathDB" id="VectorBase:ADAC004897"/>
<feature type="compositionally biased region" description="Polar residues" evidence="11">
    <location>
        <begin position="1868"/>
        <end position="1878"/>
    </location>
</feature>
<reference evidence="15 17" key="1">
    <citation type="journal article" date="2010" name="BMC Genomics">
        <title>Combination of measures distinguishes pre-miRNAs from other stem-loops in the genome of the newly sequenced Anopheles darlingi.</title>
        <authorList>
            <person name="Mendes N.D."/>
            <person name="Freitas A.T."/>
            <person name="Vasconcelos A.T."/>
            <person name="Sagot M.F."/>
        </authorList>
    </citation>
    <scope>NUCLEOTIDE SEQUENCE</scope>
</reference>
<dbReference type="PROSITE" id="PS50002">
    <property type="entry name" value="SH3"/>
    <property type="match status" value="1"/>
</dbReference>
<feature type="compositionally biased region" description="Basic and acidic residues" evidence="11">
    <location>
        <begin position="1310"/>
        <end position="1324"/>
    </location>
</feature>
<feature type="compositionally biased region" description="Low complexity" evidence="11">
    <location>
        <begin position="2079"/>
        <end position="2091"/>
    </location>
</feature>
<dbReference type="SMART" id="SM00285">
    <property type="entry name" value="PBD"/>
    <property type="match status" value="1"/>
</dbReference>
<feature type="compositionally biased region" description="Gly residues" evidence="11">
    <location>
        <begin position="803"/>
        <end position="820"/>
    </location>
</feature>
<dbReference type="EMBL" id="ADMH02001258">
    <property type="protein sequence ID" value="ETN63369.1"/>
    <property type="molecule type" value="Genomic_DNA"/>
</dbReference>
<dbReference type="InterPro" id="IPR055175">
    <property type="entry name" value="ACK/TNK-like_SAM"/>
</dbReference>
<feature type="region of interest" description="Disordered" evidence="11">
    <location>
        <begin position="1824"/>
        <end position="1844"/>
    </location>
</feature>
<dbReference type="EnsemblMetazoa" id="ADAC004897-RA">
    <property type="protein sequence ID" value="ADAC004897-PA"/>
    <property type="gene ID" value="ADAC004897"/>
</dbReference>
<keyword evidence="4 10" id="KW-0547">Nucleotide-binding</keyword>
<evidence type="ECO:0000256" key="7">
    <source>
        <dbReference type="ARBA" id="ARBA00023137"/>
    </source>
</evidence>
<dbReference type="eggNOG" id="KOG0199">
    <property type="taxonomic scope" value="Eukaryota"/>
</dbReference>
<dbReference type="InterPro" id="IPR001245">
    <property type="entry name" value="Ser-Thr/Tyr_kinase_cat_dom"/>
</dbReference>
<dbReference type="InterPro" id="IPR001452">
    <property type="entry name" value="SH3_domain"/>
</dbReference>
<evidence type="ECO:0000259" key="14">
    <source>
        <dbReference type="PROSITE" id="PS50108"/>
    </source>
</evidence>
<feature type="region of interest" description="Disordered" evidence="11">
    <location>
        <begin position="1761"/>
        <end position="1786"/>
    </location>
</feature>
<evidence type="ECO:0000256" key="11">
    <source>
        <dbReference type="SAM" id="MobiDB-lite"/>
    </source>
</evidence>
<dbReference type="PROSITE" id="PS00107">
    <property type="entry name" value="PROTEIN_KINASE_ATP"/>
    <property type="match status" value="1"/>
</dbReference>
<dbReference type="PROSITE" id="PS00109">
    <property type="entry name" value="PROTEIN_KINASE_TYR"/>
    <property type="match status" value="1"/>
</dbReference>
<evidence type="ECO:0000256" key="6">
    <source>
        <dbReference type="ARBA" id="ARBA00022840"/>
    </source>
</evidence>
<evidence type="ECO:0000313" key="16">
    <source>
        <dbReference type="EnsemblMetazoa" id="ADAC004897-PA"/>
    </source>
</evidence>
<name>W5JKS0_ANODA</name>
<feature type="compositionally biased region" description="Gly residues" evidence="11">
    <location>
        <begin position="840"/>
        <end position="849"/>
    </location>
</feature>
<evidence type="ECO:0000256" key="5">
    <source>
        <dbReference type="ARBA" id="ARBA00022777"/>
    </source>
</evidence>
<feature type="domain" description="Protein kinase" evidence="13">
    <location>
        <begin position="120"/>
        <end position="386"/>
    </location>
</feature>
<accession>W5JKS0</accession>
<dbReference type="GO" id="GO:0004674">
    <property type="term" value="F:protein serine/threonine kinase activity"/>
    <property type="evidence" value="ECO:0007669"/>
    <property type="project" value="UniProtKB-EC"/>
</dbReference>
<reference evidence="15" key="2">
    <citation type="submission" date="2010-05" db="EMBL/GenBank/DDBJ databases">
        <authorList>
            <person name="Almeida L.G."/>
            <person name="Nicolas M.F."/>
            <person name="Souza R.C."/>
            <person name="Vasconcelos A.T.R."/>
        </authorList>
    </citation>
    <scope>NUCLEOTIDE SEQUENCE</scope>
</reference>
<dbReference type="FunFam" id="2.30.30.40:FF:000249">
    <property type="entry name" value="Activated Cdc42 kinase-like"/>
    <property type="match status" value="1"/>
</dbReference>
<feature type="region of interest" description="Disordered" evidence="11">
    <location>
        <begin position="2055"/>
        <end position="2091"/>
    </location>
</feature>
<dbReference type="InterPro" id="IPR011009">
    <property type="entry name" value="Kinase-like_dom_sf"/>
</dbReference>
<dbReference type="SMART" id="SM00219">
    <property type="entry name" value="TyrKc"/>
    <property type="match status" value="1"/>
</dbReference>
<feature type="region of interest" description="Disordered" evidence="11">
    <location>
        <begin position="1868"/>
        <end position="1908"/>
    </location>
</feature>
<feature type="region of interest" description="Disordered" evidence="11">
    <location>
        <begin position="775"/>
        <end position="886"/>
    </location>
</feature>
<feature type="region of interest" description="Disordered" evidence="11">
    <location>
        <begin position="1445"/>
        <end position="1464"/>
    </location>
</feature>
<dbReference type="GO" id="GO:0004715">
    <property type="term" value="F:non-membrane spanning protein tyrosine kinase activity"/>
    <property type="evidence" value="ECO:0007669"/>
    <property type="project" value="UniProtKB-EC"/>
</dbReference>
<dbReference type="CDD" id="cd09539">
    <property type="entry name" value="SAM_TNK-like"/>
    <property type="match status" value="1"/>
</dbReference>
<sequence>MEPKVPDLYEFLAEAELQQYYNSLKNELKITNVTHLKYATDEDLRQVSGLSRPEIRRLRKFYEKYYPHGYLNKIRRLLQPPRKDEPGAGSPTASCVEPIKACPSPSKIPNNKHIIPPDAICVNKQLGTGEFGIVQQGVWTNGSERIQVAIKCLCRERMQSNPMEFLKEAAMMHSIEHENIVRLYGVVLDTESLMLVTELAHLRSLLECLKDPGLRVSFLTVPTLCEFAQQICNGMMYLETKRFIHRDLAARNILVFSKNKVKISDFGLSRALGVGKDYYQTNFNVNLKLPIAWCAPECINFLRFTHASDVWAYGVCLWEIFSYGFQPWAALTGHQILEAIDEPHYQRLEKPECCPKEYYSLMLKCWQHDATKRPRFNEIFQLLPDMKPEQLKTIVSQSESKKDYLMYRQGEIITVLEKCSSSPYWKGVLNSGKTGLFNPAFTVAYLDSLPSSVNRDSFSRTAERSSKRKIRTDMISGPQNDLKHTGHVGIDGVSFGDVAFLASPQNLPRQIVTPYKPSEDLEQTPLLLPPTPTSPDSIQTASGYFSETLQLTAHPSFINVGENHHRSNMLDHNGASHTGGSANVVDGLPSVSAFDFRNSGFKDSNPFINVDAENGDLVGGGATAAAGSYNSTMGASGAAKSDGQSQHEYHEISDDDMATDKVFDQGPSLMDEMEHVFKSMSTISEQDGGGQHSLGSPDGAENTNIRNELTELSSKLCRKNSSSTTTSSSTLGNSKAAGKSKSKKTSTVKPISVKDEKLLNQVIEMANEISAKSMTDLVSDSNQQTSSPKRKFSFRFPHIHNVVGGGGGDGSGLRGSGASNGSGSTHASTHHQSHTSGLGSLHGGTGGGSSLHSMSRSLLQDKDHGSAQSSSSSSSAMMGQHHTLSGNATLGSAYREKRNFSQEVSNVPDLQRYRSLTGIDESYPNSDIRIPLFDKESSDFCFKKSRELLSKHPFSSHLLSSGNNVDSSLGITKGSPDISSAAGLVVIGNERRHRTLDKRTRDLIGENLLDIEKTLNALNLDFLQTYHELEKADSAETLFAECYSSMLGTSSASSTVSARQYQKSPPPAGVLIRNASIDSNSRISGALSEKGSGSGGSGSLTGKSPPKLAMGGRYGELNGSGLPSPKGLQQDGSHGGKYGIRDFKFRSFDARSKERSDYYNFKNEYLSELTRKQQNQVLQRQLGIATDSKQQQQQQTINQLYQIYSTPMQGRKFEDIGSMVPTTPSSAVRQRSLSFTENYELKPDVGLRAEQQQKQQQQQQQQSHLISTAAASTRNVITYKPKSIRARNLRRLSYNPINMVDSSSSSSESELDRQLAHSECDIRSRLHNSTNTTRRRRQYMNRKSNSNSASSQDKLYGSNASIKSAPQYNYHSDRRQYFNHYPAGPFHYTDDYAAVGDNDDDPESIYDFGLRQLAPSLGKKSSSTSTGVEVAGVGTVIPPVPSSAPAQLTSGGGTPHAVSKYGTSSSKESVAFSNKMLEREYLYSEFDVSKLTGKSPTTQSYFPASSNVAQQPTSQSTIGGGGATTQSSTAASVGKTAATVQMKKPHPQPAFQWPEKIHGALVKHNDMLWRQQSAAQQQQQPSVAAPQPAVVYGGATTTERHFSSDTSSTETDSIDFRRTDCLPLMPPSPAPTITEEARIAYKSLVENPGSSTSGIVHIASGASSASGGHLAAGVGGFNSSTLPRAKLTNSLSFASASFRFKDIDCCSPPTEPAPKSPEIDLLDVTGGPDFEGTSTNPLRMLRSKQFPIMARSMVTKSKLAMGQTDHQHQQQPMVEEQQASKADSPSYLTSPEYTYNNALVVPVGSEQNVGKPSPIAMFVTPGESTTAAEGNHNPIPLPPRDRNKTIPVNQKRHVRKYPLIIPATGVQRTLNRVTQTTPVDEKPTDDSHGRSPFLPSSSSTGPTESNLLIGGDANIAERHQQHQRPQDDDDDDDDQATTSNLDVALHKSLETMKLTELNKDAGSEVLMATSTAGPGTDAVPKQHAAAFAREFLENNFPNVTELDVVEFKSRAHQTAATPLGTTSPVRSPPIAATMMPTTTTTLPATIPAESAILTRRRTASDASGSHPRRQPPPPPPPAALTSPPILLSAAPRDPTYENLDIFQTHSRHCVDTASLHCESILENDAEAFQPALPMATIDTVDGFAVDSLLFDSIQPHQQQQQQQPSSLLDRSKPTVGGVIPVTEPVEPTTAAKPHTTDGELIKSINFVSCEDLLEFAEKPKGRARGLESDEVRIMSKVLGKKPSPEQCLLTLEFIDWDIHKAIKLCKLQAILESYNLSLQECREALQTYDWDLHTTALKLKGGGK</sequence>
<evidence type="ECO:0000256" key="9">
    <source>
        <dbReference type="PROSITE-ProRule" id="PRU00192"/>
    </source>
</evidence>
<reference evidence="15" key="3">
    <citation type="journal article" date="2013" name="Nucleic Acids Res.">
        <title>The genome of Anopheles darlingi, the main neotropical malaria vector.</title>
        <authorList>
            <person name="Marinotti O."/>
            <person name="Cerqueira G.C."/>
            <person name="de Almeida L.G."/>
            <person name="Ferro M.I."/>
            <person name="Loreto E.L."/>
            <person name="Zaha A."/>
            <person name="Teixeira S.M."/>
            <person name="Wespiser A.R."/>
            <person name="Almeida E Silva A."/>
            <person name="Schlindwein A.D."/>
            <person name="Pacheco A.C."/>
            <person name="Silva A.L."/>
            <person name="Graveley B.R."/>
            <person name="Walenz B.P."/>
            <person name="Lima Bde A."/>
            <person name="Ribeiro C.A."/>
            <person name="Nunes-Silva C.G."/>
            <person name="de Carvalho C.R."/>
            <person name="Soares C.M."/>
            <person name="de Menezes C.B."/>
            <person name="Matiolli C."/>
            <person name="Caffrey D."/>
            <person name="Araujo D.A."/>
            <person name="de Oliveira D.M."/>
            <person name="Golenbock D."/>
            <person name="Grisard E.C."/>
            <person name="Fantinatti-Garboggini F."/>
            <person name="de Carvalho F.M."/>
            <person name="Barcellos F.G."/>
            <person name="Prosdocimi F."/>
            <person name="May G."/>
            <person name="Azevedo Junior G.M."/>
            <person name="Guimaraes G.M."/>
            <person name="Goldman G.H."/>
            <person name="Padilha I.Q."/>
            <person name="Batista Jda S."/>
            <person name="Ferro J.A."/>
            <person name="Ribeiro J.M."/>
            <person name="Fietto J.L."/>
            <person name="Dabbas K.M."/>
            <person name="Cerdeira L."/>
            <person name="Agnez-Lima L.F."/>
            <person name="Brocchi M."/>
            <person name="de Carvalho M.O."/>
            <person name="Teixeira Mde M."/>
            <person name="Diniz Maia Mde M."/>
            <person name="Goldman M.H."/>
            <person name="Cruz Schneider M.P."/>
            <person name="Felipe M.S."/>
            <person name="Hungria M."/>
            <person name="Nicolas M.F."/>
            <person name="Pereira M."/>
            <person name="Montes M.A."/>
            <person name="Cantao M.E."/>
            <person name="Vincentz M."/>
            <person name="Rafael M.S."/>
            <person name="Silverman N."/>
            <person name="Stoco P.H."/>
            <person name="Souza R.C."/>
            <person name="Vicentini R."/>
            <person name="Gazzinelli R.T."/>
            <person name="Neves Rde O."/>
            <person name="Silva R."/>
            <person name="Astolfi-Filho S."/>
            <person name="Maciel T.E."/>
            <person name="Urmenyi T.P."/>
            <person name="Tadei W.P."/>
            <person name="Camargo E.P."/>
            <person name="de Vasconcelos A.T."/>
        </authorList>
    </citation>
    <scope>NUCLEOTIDE SEQUENCE</scope>
</reference>
<dbReference type="InterPro" id="IPR049587">
    <property type="entry name" value="TNK-like_SAM"/>
</dbReference>
<dbReference type="InterPro" id="IPR000719">
    <property type="entry name" value="Prot_kinase_dom"/>
</dbReference>
<dbReference type="InterPro" id="IPR020635">
    <property type="entry name" value="Tyr_kinase_cat_dom"/>
</dbReference>
<dbReference type="Gene3D" id="1.10.510.10">
    <property type="entry name" value="Transferase(Phosphotransferase) domain 1"/>
    <property type="match status" value="1"/>
</dbReference>
<dbReference type="PROSITE" id="PS50108">
    <property type="entry name" value="CRIB"/>
    <property type="match status" value="1"/>
</dbReference>
<feature type="compositionally biased region" description="Low complexity" evidence="11">
    <location>
        <begin position="866"/>
        <end position="880"/>
    </location>
</feature>
<evidence type="ECO:0000313" key="17">
    <source>
        <dbReference type="Proteomes" id="UP000000673"/>
    </source>
</evidence>
<dbReference type="STRING" id="43151.W5JKS0"/>
<dbReference type="InterPro" id="IPR050198">
    <property type="entry name" value="Non-receptor_tyrosine_kinases"/>
</dbReference>
<feature type="compositionally biased region" description="Low complexity" evidence="11">
    <location>
        <begin position="1524"/>
        <end position="1534"/>
    </location>
</feature>
<keyword evidence="5 15" id="KW-0418">Kinase</keyword>
<keyword evidence="3" id="KW-0808">Transferase</keyword>
<feature type="compositionally biased region" description="Polar residues" evidence="11">
    <location>
        <begin position="1498"/>
        <end position="1512"/>
    </location>
</feature>
<feature type="region of interest" description="Disordered" evidence="11">
    <location>
        <begin position="1498"/>
        <end position="1538"/>
    </location>
</feature>
<evidence type="ECO:0000256" key="4">
    <source>
        <dbReference type="ARBA" id="ARBA00022741"/>
    </source>
</evidence>
<evidence type="ECO:0000259" key="12">
    <source>
        <dbReference type="PROSITE" id="PS50002"/>
    </source>
</evidence>
<evidence type="ECO:0000313" key="15">
    <source>
        <dbReference type="EMBL" id="ETN63369.1"/>
    </source>
</evidence>
<protein>
    <recommendedName>
        <fullName evidence="1">non-specific protein-tyrosine kinase</fullName>
        <ecNumber evidence="1">2.7.10.2</ecNumber>
    </recommendedName>
</protein>
<keyword evidence="6 10" id="KW-0067">ATP-binding</keyword>
<evidence type="ECO:0000256" key="10">
    <source>
        <dbReference type="PROSITE-ProRule" id="PRU10141"/>
    </source>
</evidence>
<proteinExistence type="predicted"/>
<dbReference type="EC" id="2.7.10.2" evidence="1"/>
<feature type="region of interest" description="Disordered" evidence="11">
    <location>
        <begin position="1918"/>
        <end position="1937"/>
    </location>
</feature>
<dbReference type="VEuPathDB" id="VectorBase:ADAR2_001882"/>
<dbReference type="InterPro" id="IPR008266">
    <property type="entry name" value="Tyr_kinase_AS"/>
</dbReference>
<keyword evidence="2 9" id="KW-0728">SH3 domain</keyword>
<evidence type="ECO:0000256" key="2">
    <source>
        <dbReference type="ARBA" id="ARBA00022443"/>
    </source>
</evidence>
<dbReference type="GO" id="GO:0005524">
    <property type="term" value="F:ATP binding"/>
    <property type="evidence" value="ECO:0007669"/>
    <property type="project" value="UniProtKB-UniRule"/>
</dbReference>
<evidence type="ECO:0000256" key="8">
    <source>
        <dbReference type="ARBA" id="ARBA00047899"/>
    </source>
</evidence>
<dbReference type="PRINTS" id="PR00109">
    <property type="entry name" value="TYRKINASE"/>
</dbReference>
<feature type="compositionally biased region" description="Polar residues" evidence="11">
    <location>
        <begin position="1341"/>
        <end position="1359"/>
    </location>
</feature>
<feature type="region of interest" description="Disordered" evidence="11">
    <location>
        <begin position="1297"/>
        <end position="1359"/>
    </location>
</feature>
<dbReference type="OMA" id="MLWRQQS"/>
<feature type="compositionally biased region" description="Polar residues" evidence="11">
    <location>
        <begin position="701"/>
        <end position="713"/>
    </location>
</feature>
<feature type="binding site" evidence="10">
    <location>
        <position position="151"/>
    </location>
    <ligand>
        <name>ATP</name>
        <dbReference type="ChEBI" id="CHEBI:30616"/>
    </ligand>
</feature>
<dbReference type="GO" id="GO:0002009">
    <property type="term" value="P:morphogenesis of an epithelium"/>
    <property type="evidence" value="ECO:0007669"/>
    <property type="project" value="UniProtKB-ARBA"/>
</dbReference>
<dbReference type="PANTHER" id="PTHR24418">
    <property type="entry name" value="TYROSINE-PROTEIN KINASE"/>
    <property type="match status" value="1"/>
</dbReference>
<feature type="compositionally biased region" description="Polar residues" evidence="11">
    <location>
        <begin position="775"/>
        <end position="787"/>
    </location>
</feature>
<feature type="compositionally biased region" description="Polar residues" evidence="11">
    <location>
        <begin position="1894"/>
        <end position="1906"/>
    </location>
</feature>
<evidence type="ECO:0000256" key="3">
    <source>
        <dbReference type="ARBA" id="ARBA00022679"/>
    </source>
</evidence>
<dbReference type="CDD" id="cd00174">
    <property type="entry name" value="SH3"/>
    <property type="match status" value="1"/>
</dbReference>